<evidence type="ECO:0000313" key="4">
    <source>
        <dbReference type="Proteomes" id="UP001501116"/>
    </source>
</evidence>
<keyword evidence="2" id="KW-0732">Signal</keyword>
<proteinExistence type="predicted"/>
<accession>A0ABN2R5S4</accession>
<feature type="region of interest" description="Disordered" evidence="1">
    <location>
        <begin position="25"/>
        <end position="60"/>
    </location>
</feature>
<reference evidence="3 4" key="1">
    <citation type="journal article" date="2019" name="Int. J. Syst. Evol. Microbiol.">
        <title>The Global Catalogue of Microorganisms (GCM) 10K type strain sequencing project: providing services to taxonomists for standard genome sequencing and annotation.</title>
        <authorList>
            <consortium name="The Broad Institute Genomics Platform"/>
            <consortium name="The Broad Institute Genome Sequencing Center for Infectious Disease"/>
            <person name="Wu L."/>
            <person name="Ma J."/>
        </authorList>
    </citation>
    <scope>NUCLEOTIDE SEQUENCE [LARGE SCALE GENOMIC DNA]</scope>
    <source>
        <strain evidence="3 4">JCM 14545</strain>
    </source>
</reference>
<sequence length="219" mass="23050">MRLNSTRVLVFGSALAIALAACAPAGESDAGTGTPPPSRPDPGVRPSAPERLSTGEVASDQRAEQLADVLHTFISRHSPGLRVQNVLSSVTQSERSTKRHAAALVADERAAYGSVAVELEEPPATTGDSACLPAFNPCEVRAVANGVVQLLDHTETTTADIQGYFYTAARGEQPLTVRSATTVSAEGSHFWNGGRKLAKPPLNADDTVLLLDALSRLRR</sequence>
<dbReference type="PROSITE" id="PS51257">
    <property type="entry name" value="PROKAR_LIPOPROTEIN"/>
    <property type="match status" value="1"/>
</dbReference>
<evidence type="ECO:0000256" key="1">
    <source>
        <dbReference type="SAM" id="MobiDB-lite"/>
    </source>
</evidence>
<feature type="chain" id="PRO_5045154306" description="Lipoprotein" evidence="2">
    <location>
        <begin position="24"/>
        <end position="219"/>
    </location>
</feature>
<evidence type="ECO:0008006" key="5">
    <source>
        <dbReference type="Google" id="ProtNLM"/>
    </source>
</evidence>
<organism evidence="3 4">
    <name type="scientific">Amycolatopsis minnesotensis</name>
    <dbReference type="NCBI Taxonomy" id="337894"/>
    <lineage>
        <taxon>Bacteria</taxon>
        <taxon>Bacillati</taxon>
        <taxon>Actinomycetota</taxon>
        <taxon>Actinomycetes</taxon>
        <taxon>Pseudonocardiales</taxon>
        <taxon>Pseudonocardiaceae</taxon>
        <taxon>Amycolatopsis</taxon>
    </lineage>
</organism>
<comment type="caution">
    <text evidence="3">The sequence shown here is derived from an EMBL/GenBank/DDBJ whole genome shotgun (WGS) entry which is preliminary data.</text>
</comment>
<evidence type="ECO:0000256" key="2">
    <source>
        <dbReference type="SAM" id="SignalP"/>
    </source>
</evidence>
<feature type="signal peptide" evidence="2">
    <location>
        <begin position="1"/>
        <end position="23"/>
    </location>
</feature>
<dbReference type="Proteomes" id="UP001501116">
    <property type="component" value="Unassembled WGS sequence"/>
</dbReference>
<gene>
    <name evidence="3" type="ORF">GCM10009754_39350</name>
</gene>
<evidence type="ECO:0000313" key="3">
    <source>
        <dbReference type="EMBL" id="GAA1963884.1"/>
    </source>
</evidence>
<name>A0ABN2R5S4_9PSEU</name>
<dbReference type="EMBL" id="BAAANN010000014">
    <property type="protein sequence ID" value="GAA1963884.1"/>
    <property type="molecule type" value="Genomic_DNA"/>
</dbReference>
<protein>
    <recommendedName>
        <fullName evidence="5">Lipoprotein</fullName>
    </recommendedName>
</protein>
<keyword evidence="4" id="KW-1185">Reference proteome</keyword>